<dbReference type="Proteomes" id="UP001596337">
    <property type="component" value="Unassembled WGS sequence"/>
</dbReference>
<protein>
    <recommendedName>
        <fullName evidence="3">WXG100 family type VII secretion target</fullName>
    </recommendedName>
</protein>
<name>A0ABW2BYY7_9PSEU</name>
<dbReference type="RefSeq" id="WP_345398302.1">
    <property type="nucleotide sequence ID" value="NZ_BAABLA010000028.1"/>
</dbReference>
<proteinExistence type="predicted"/>
<sequence>MDFADLMEARPAGYNAAADALRAFGEDVRDRAVDYWNQVAQPLKDTSSSGIWGGAAADAAQVPMMDLQLALNRAADQIEAVPKILTQYASDLEGFQRRLTGIVAEARATGAEVSDTGQVTVSAQVQENNPDRPKLAEEIAADIRRVLEQATQRDVDCSVEIRDALADETLDAHDVGTQYRDAIKDANHAARLLQEGSLNDMSDELPTLLRDNADNPEFAAALFNQLGGKGTVEALERLAGLRGMDEGFARSGAGRSHADELDAIHTELGRALAMATDPDSAFHVDMSADSRWMQDFRAAGKETFGGSAVTDPVTGYQVIGGVLRNGTFSEEFLDVVSDDMYAMEQNDPDVFKVATDAKVDPNPLDGLMVALEKNPAAATDFFSQKTERIDYMLDRNGAHGHEELGQAHVIDAIDAATRGADPGSPRSEIFEHAVQHAGDRSADAVGLVNDQARESMGQLLQGHMGQVHDAFGGADNVNFDPATDAALNRVIGDLAHSPEAYARLANAERAYTVANMHAAAEAGNADVLVNEAKKMGGLMAQLDAGRAEALGQEWEEKQEDYNNRVNAIAQIGGLAVDHALGAVPGADDVTRPLVDHLVESAKVDYSENAIADQSGVFDDSRRDLKEVAKNYIWNYQLHGQDVPESLMRGNEPIPFNEMTAEQRGTLSIWLRDHATFDQLAGDIEGAYDEGAAHARLSQSGGA</sequence>
<comment type="caution">
    <text evidence="1">The sequence shown here is derived from an EMBL/GenBank/DDBJ whole genome shotgun (WGS) entry which is preliminary data.</text>
</comment>
<reference evidence="2" key="1">
    <citation type="journal article" date="2019" name="Int. J. Syst. Evol. Microbiol.">
        <title>The Global Catalogue of Microorganisms (GCM) 10K type strain sequencing project: providing services to taxonomists for standard genome sequencing and annotation.</title>
        <authorList>
            <consortium name="The Broad Institute Genomics Platform"/>
            <consortium name="The Broad Institute Genome Sequencing Center for Infectious Disease"/>
            <person name="Wu L."/>
            <person name="Ma J."/>
        </authorList>
    </citation>
    <scope>NUCLEOTIDE SEQUENCE [LARGE SCALE GENOMIC DNA]</scope>
    <source>
        <strain evidence="2">KCTC 32255</strain>
    </source>
</reference>
<evidence type="ECO:0000313" key="2">
    <source>
        <dbReference type="Proteomes" id="UP001596337"/>
    </source>
</evidence>
<keyword evidence="2" id="KW-1185">Reference proteome</keyword>
<accession>A0ABW2BYY7</accession>
<evidence type="ECO:0000313" key="1">
    <source>
        <dbReference type="EMBL" id="MFC6868301.1"/>
    </source>
</evidence>
<organism evidence="1 2">
    <name type="scientific">Haloechinothrix salitolerans</name>
    <dbReference type="NCBI Taxonomy" id="926830"/>
    <lineage>
        <taxon>Bacteria</taxon>
        <taxon>Bacillati</taxon>
        <taxon>Actinomycetota</taxon>
        <taxon>Actinomycetes</taxon>
        <taxon>Pseudonocardiales</taxon>
        <taxon>Pseudonocardiaceae</taxon>
        <taxon>Haloechinothrix</taxon>
    </lineage>
</organism>
<evidence type="ECO:0008006" key="3">
    <source>
        <dbReference type="Google" id="ProtNLM"/>
    </source>
</evidence>
<gene>
    <name evidence="1" type="ORF">ACFQGD_14250</name>
</gene>
<dbReference type="EMBL" id="JBHSXX010000001">
    <property type="protein sequence ID" value="MFC6868301.1"/>
    <property type="molecule type" value="Genomic_DNA"/>
</dbReference>